<name>A0A1V1PIE2_9BACT</name>
<sequence>MNNQAYALLTKNYTTNQGLCEEYQSSVHFFDTSSQFFDISSQPSVHLFDRSSQSFDKKTWQSLKRHQKPSEPQSKDGLIVDEATFWADYYEDMDFRYEWNNGILEEKPMAVISGILYTDWLISLLKEYFKGEKTIEYLISC</sequence>
<evidence type="ECO:0000313" key="2">
    <source>
        <dbReference type="Proteomes" id="UP000189670"/>
    </source>
</evidence>
<accession>A0A1V1PIE2</accession>
<comment type="caution">
    <text evidence="1">The sequence shown here is derived from an EMBL/GenBank/DDBJ whole genome shotgun (WGS) entry which is preliminary data.</text>
</comment>
<gene>
    <name evidence="1" type="ORF">OMM_06226</name>
</gene>
<dbReference type="AlphaFoldDB" id="A0A1V1PIE2"/>
<evidence type="ECO:0000313" key="1">
    <source>
        <dbReference type="EMBL" id="ETR74661.1"/>
    </source>
</evidence>
<protein>
    <submittedName>
        <fullName evidence="1">Uncharacterized protein</fullName>
    </submittedName>
</protein>
<proteinExistence type="predicted"/>
<dbReference type="EMBL" id="ATBP01000002">
    <property type="protein sequence ID" value="ETR74661.1"/>
    <property type="molecule type" value="Genomic_DNA"/>
</dbReference>
<reference evidence="2" key="1">
    <citation type="submission" date="2012-11" db="EMBL/GenBank/DDBJ databases">
        <authorList>
            <person name="Lucero-Rivera Y.E."/>
            <person name="Tovar-Ramirez D."/>
        </authorList>
    </citation>
    <scope>NUCLEOTIDE SEQUENCE [LARGE SCALE GENOMIC DNA]</scope>
    <source>
        <strain evidence="2">Araruama</strain>
    </source>
</reference>
<dbReference type="Proteomes" id="UP000189670">
    <property type="component" value="Unassembled WGS sequence"/>
</dbReference>
<organism evidence="1 2">
    <name type="scientific">Candidatus Magnetoglobus multicellularis str. Araruama</name>
    <dbReference type="NCBI Taxonomy" id="890399"/>
    <lineage>
        <taxon>Bacteria</taxon>
        <taxon>Pseudomonadati</taxon>
        <taxon>Thermodesulfobacteriota</taxon>
        <taxon>Desulfobacteria</taxon>
        <taxon>Desulfobacterales</taxon>
        <taxon>Desulfobacteraceae</taxon>
        <taxon>Candidatus Magnetoglobus</taxon>
    </lineage>
</organism>